<gene>
    <name evidence="3" type="ORF">CYJ95_02695</name>
</gene>
<evidence type="ECO:0000313" key="4">
    <source>
        <dbReference type="Proteomes" id="UP000234847"/>
    </source>
</evidence>
<comment type="caution">
    <text evidence="3">The sequence shown here is derived from an EMBL/GenBank/DDBJ whole genome shotgun (WGS) entry which is preliminary data.</text>
</comment>
<dbReference type="PANTHER" id="PTHR43328:SF1">
    <property type="entry name" value="N-ACETYLTRANSFERASE DOMAIN-CONTAINING PROTEIN"/>
    <property type="match status" value="1"/>
</dbReference>
<sequence length="176" mass="19685">MAGTRDGDAVEPRPERSTAVLLRDVRPEDLDEFFLHQQDEQANLMSAFAPRNPRDRGVFDYHWAHLLGDEDTVVRTIEHEGRAVGALVCTQQDGVGELSFWTAQDYWGLGLTTAAVDRFLEEHTARPLRAHVPEDNVGSVKVLSRRGFETVGEEKVFSNARAEVITELVMELPAAD</sequence>
<dbReference type="Pfam" id="PF13302">
    <property type="entry name" value="Acetyltransf_3"/>
    <property type="match status" value="1"/>
</dbReference>
<accession>A0AAX0VPY3</accession>
<feature type="region of interest" description="Disordered" evidence="1">
    <location>
        <begin position="1"/>
        <end position="21"/>
    </location>
</feature>
<dbReference type="InterPro" id="IPR000182">
    <property type="entry name" value="GNAT_dom"/>
</dbReference>
<dbReference type="PANTHER" id="PTHR43328">
    <property type="entry name" value="ACETYLTRANSFERASE-RELATED"/>
    <property type="match status" value="1"/>
</dbReference>
<dbReference type="Gene3D" id="3.40.630.30">
    <property type="match status" value="1"/>
</dbReference>
<dbReference type="AlphaFoldDB" id="A0AAX0VPY3"/>
<reference evidence="3 4" key="1">
    <citation type="submission" date="2017-12" db="EMBL/GenBank/DDBJ databases">
        <title>Phylogenetic diversity of female urinary microbiome.</title>
        <authorList>
            <person name="Thomas-White K."/>
            <person name="Wolfe A.J."/>
        </authorList>
    </citation>
    <scope>NUCLEOTIDE SEQUENCE [LARGE SCALE GENOMIC DNA]</scope>
    <source>
        <strain evidence="3 4">UMB0038</strain>
    </source>
</reference>
<organism evidence="3 4">
    <name type="scientific">Micrococcus luteus</name>
    <name type="common">Micrococcus lysodeikticus</name>
    <dbReference type="NCBI Taxonomy" id="1270"/>
    <lineage>
        <taxon>Bacteria</taxon>
        <taxon>Bacillati</taxon>
        <taxon>Actinomycetota</taxon>
        <taxon>Actinomycetes</taxon>
        <taxon>Micrococcales</taxon>
        <taxon>Micrococcaceae</taxon>
        <taxon>Micrococcus</taxon>
    </lineage>
</organism>
<feature type="domain" description="N-acetyltransferase" evidence="2">
    <location>
        <begin position="20"/>
        <end position="175"/>
    </location>
</feature>
<dbReference type="InterPro" id="IPR016181">
    <property type="entry name" value="Acyl_CoA_acyltransferase"/>
</dbReference>
<dbReference type="SUPFAM" id="SSF55729">
    <property type="entry name" value="Acyl-CoA N-acyltransferases (Nat)"/>
    <property type="match status" value="1"/>
</dbReference>
<dbReference type="Proteomes" id="UP000234847">
    <property type="component" value="Unassembled WGS sequence"/>
</dbReference>
<evidence type="ECO:0000256" key="1">
    <source>
        <dbReference type="SAM" id="MobiDB-lite"/>
    </source>
</evidence>
<proteinExistence type="predicted"/>
<feature type="compositionally biased region" description="Basic and acidic residues" evidence="1">
    <location>
        <begin position="1"/>
        <end position="16"/>
    </location>
</feature>
<dbReference type="GO" id="GO:0016747">
    <property type="term" value="F:acyltransferase activity, transferring groups other than amino-acyl groups"/>
    <property type="evidence" value="ECO:0007669"/>
    <property type="project" value="InterPro"/>
</dbReference>
<name>A0AAX0VPY3_MICLU</name>
<dbReference type="EMBL" id="PKJT01000001">
    <property type="protein sequence ID" value="PKZ83829.1"/>
    <property type="molecule type" value="Genomic_DNA"/>
</dbReference>
<protein>
    <submittedName>
        <fullName evidence="3">N-acetyltransferase</fullName>
    </submittedName>
</protein>
<evidence type="ECO:0000313" key="3">
    <source>
        <dbReference type="EMBL" id="PKZ83829.1"/>
    </source>
</evidence>
<dbReference type="PROSITE" id="PS51186">
    <property type="entry name" value="GNAT"/>
    <property type="match status" value="1"/>
</dbReference>
<evidence type="ECO:0000259" key="2">
    <source>
        <dbReference type="PROSITE" id="PS51186"/>
    </source>
</evidence>